<dbReference type="GeneID" id="34013199"/>
<evidence type="ECO:0000313" key="2">
    <source>
        <dbReference type="Proteomes" id="UP000197050"/>
    </source>
</evidence>
<dbReference type="RefSeq" id="WP_088582236.1">
    <property type="nucleotide sequence ID" value="NZ_CP022048.2"/>
</dbReference>
<dbReference type="KEGG" id="bvc:CEP68_02270"/>
<accession>A0A1Z3U649</accession>
<evidence type="ECO:0000313" key="1">
    <source>
        <dbReference type="EMBL" id="ASE38424.1"/>
    </source>
</evidence>
<organism evidence="1 2">
    <name type="scientific">Brevundimonas vesicularis</name>
    <name type="common">Pseudomonas vesicularis</name>
    <dbReference type="NCBI Taxonomy" id="41276"/>
    <lineage>
        <taxon>Bacteria</taxon>
        <taxon>Pseudomonadati</taxon>
        <taxon>Pseudomonadota</taxon>
        <taxon>Alphaproteobacteria</taxon>
        <taxon>Caulobacterales</taxon>
        <taxon>Caulobacteraceae</taxon>
        <taxon>Brevundimonas</taxon>
    </lineage>
</organism>
<dbReference type="AlphaFoldDB" id="A0A1Z3U649"/>
<gene>
    <name evidence="1" type="ORF">CEP68_02270</name>
</gene>
<reference evidence="2" key="1">
    <citation type="submission" date="2017-06" db="EMBL/GenBank/DDBJ databases">
        <title>FDA dAtabase for Regulatory Grade micrObial Sequences (FDA-ARGOS): Supporting development and validation of Infectious Disease Dx tests.</title>
        <authorList>
            <person name="Minogue T."/>
            <person name="Wolcott M."/>
            <person name="Wasieloski L."/>
            <person name="Aguilar W."/>
            <person name="Moore D."/>
            <person name="Tallon L."/>
            <person name="Sadzewicz L."/>
            <person name="Sengamalay N."/>
            <person name="Ott S."/>
            <person name="Godinez A."/>
            <person name="Nagaraj S."/>
            <person name="Nadendla S."/>
            <person name="Geyer C."/>
            <person name="Sichtig H."/>
        </authorList>
    </citation>
    <scope>NUCLEOTIDE SEQUENCE [LARGE SCALE GENOMIC DNA]</scope>
    <source>
        <strain evidence="2">FDAARGOS_289</strain>
    </source>
</reference>
<sequence length="129" mass="13937">MHWKPALLEILDGLRHWLEPFVPGAVGAAIGQMWEPGLGWRDRLAQWTVGVTFAAFLVPAAGHVFHWPLPLINAVGFVVGTLAFKAYKPLREAFIAGASGGLKLFFTNLGSWVPRRGAAPVPPNTEGEG</sequence>
<name>A0A1Z3U649_BREVE</name>
<proteinExistence type="predicted"/>
<evidence type="ECO:0008006" key="3">
    <source>
        <dbReference type="Google" id="ProtNLM"/>
    </source>
</evidence>
<protein>
    <recommendedName>
        <fullName evidence="3">Holin</fullName>
    </recommendedName>
</protein>
<dbReference type="EMBL" id="CP022048">
    <property type="protein sequence ID" value="ASE38424.1"/>
    <property type="molecule type" value="Genomic_DNA"/>
</dbReference>
<dbReference type="Proteomes" id="UP000197050">
    <property type="component" value="Chromosome"/>
</dbReference>